<dbReference type="EMBL" id="JNUP01000003">
    <property type="protein sequence ID" value="KGE73746.1"/>
    <property type="molecule type" value="Genomic_DNA"/>
</dbReference>
<keyword evidence="4" id="KW-0694">RNA-binding</keyword>
<dbReference type="InterPro" id="IPR020103">
    <property type="entry name" value="PsdUridine_synth_cat_dom_sf"/>
</dbReference>
<accession>A0A098R1U9</accession>
<evidence type="ECO:0000313" key="7">
    <source>
        <dbReference type="EMBL" id="KGE73746.1"/>
    </source>
</evidence>
<dbReference type="Gene3D" id="3.30.2350.10">
    <property type="entry name" value="Pseudouridine synthase"/>
    <property type="match status" value="1"/>
</dbReference>
<reference evidence="7 8" key="1">
    <citation type="submission" date="2014-05" db="EMBL/GenBank/DDBJ databases">
        <title>De novo Genome Sequence of Spirocheata sp.</title>
        <authorList>
            <person name="Shivani Y."/>
            <person name="Subhash Y."/>
            <person name="Tushar L."/>
            <person name="Sasikala C."/>
            <person name="Ramana C.V."/>
        </authorList>
    </citation>
    <scope>NUCLEOTIDE SEQUENCE [LARGE SCALE GENOMIC DNA]</scope>
    <source>
        <strain evidence="7 8">JC230</strain>
    </source>
</reference>
<dbReference type="InterPro" id="IPR006224">
    <property type="entry name" value="PsdUridine_synth_RluA-like_CS"/>
</dbReference>
<comment type="similarity">
    <text evidence="1 5">Belongs to the pseudouridine synthase RluA family.</text>
</comment>
<dbReference type="CDD" id="cd00165">
    <property type="entry name" value="S4"/>
    <property type="match status" value="1"/>
</dbReference>
<dbReference type="Gene3D" id="3.10.290.10">
    <property type="entry name" value="RNA-binding S4 domain"/>
    <property type="match status" value="1"/>
</dbReference>
<dbReference type="SUPFAM" id="SSF55120">
    <property type="entry name" value="Pseudouridine synthase"/>
    <property type="match status" value="1"/>
</dbReference>
<dbReference type="InterPro" id="IPR036986">
    <property type="entry name" value="S4_RNA-bd_sf"/>
</dbReference>
<dbReference type="STRING" id="1480694.DC28_00480"/>
<dbReference type="PROSITE" id="PS50889">
    <property type="entry name" value="S4"/>
    <property type="match status" value="1"/>
</dbReference>
<comment type="caution">
    <text evidence="7">The sequence shown here is derived from an EMBL/GenBank/DDBJ whole genome shotgun (WGS) entry which is preliminary data.</text>
</comment>
<name>A0A098R1U9_9SPIO</name>
<dbReference type="Proteomes" id="UP000029692">
    <property type="component" value="Unassembled WGS sequence"/>
</dbReference>
<keyword evidence="2 5" id="KW-0413">Isomerase</keyword>
<dbReference type="NCBIfam" id="TIGR00005">
    <property type="entry name" value="rluA_subfam"/>
    <property type="match status" value="1"/>
</dbReference>
<dbReference type="GO" id="GO:0003723">
    <property type="term" value="F:RNA binding"/>
    <property type="evidence" value="ECO:0007669"/>
    <property type="project" value="UniProtKB-KW"/>
</dbReference>
<evidence type="ECO:0000256" key="2">
    <source>
        <dbReference type="ARBA" id="ARBA00023235"/>
    </source>
</evidence>
<dbReference type="AlphaFoldDB" id="A0A098R1U9"/>
<keyword evidence="8" id="KW-1185">Reference proteome</keyword>
<evidence type="ECO:0000259" key="6">
    <source>
        <dbReference type="Pfam" id="PF00849"/>
    </source>
</evidence>
<feature type="active site" evidence="3">
    <location>
        <position position="133"/>
    </location>
</feature>
<evidence type="ECO:0000313" key="8">
    <source>
        <dbReference type="Proteomes" id="UP000029692"/>
    </source>
</evidence>
<proteinExistence type="inferred from homology"/>
<dbReference type="CDD" id="cd02869">
    <property type="entry name" value="PseudoU_synth_RluA_like"/>
    <property type="match status" value="1"/>
</dbReference>
<dbReference type="PANTHER" id="PTHR21600:SF87">
    <property type="entry name" value="RNA PSEUDOURIDYLATE SYNTHASE DOMAIN-CONTAINING PROTEIN 1"/>
    <property type="match status" value="1"/>
</dbReference>
<comment type="catalytic activity">
    <reaction evidence="5">
        <text>a uridine in RNA = a pseudouridine in RNA</text>
        <dbReference type="Rhea" id="RHEA:48348"/>
        <dbReference type="Rhea" id="RHEA-COMP:12068"/>
        <dbReference type="Rhea" id="RHEA-COMP:12069"/>
        <dbReference type="ChEBI" id="CHEBI:65314"/>
        <dbReference type="ChEBI" id="CHEBI:65315"/>
    </reaction>
</comment>
<dbReference type="EC" id="5.4.99.-" evidence="5"/>
<gene>
    <name evidence="7" type="ORF">DC28_00480</name>
</gene>
<dbReference type="eggNOG" id="COG0564">
    <property type="taxonomic scope" value="Bacteria"/>
</dbReference>
<dbReference type="PROSITE" id="PS01129">
    <property type="entry name" value="PSI_RLU"/>
    <property type="match status" value="1"/>
</dbReference>
<dbReference type="InterPro" id="IPR006225">
    <property type="entry name" value="PsdUridine_synth_RluC/D"/>
</dbReference>
<dbReference type="PANTHER" id="PTHR21600">
    <property type="entry name" value="MITOCHONDRIAL RNA PSEUDOURIDINE SYNTHASE"/>
    <property type="match status" value="1"/>
</dbReference>
<protein>
    <recommendedName>
        <fullName evidence="5">Pseudouridine synthase</fullName>
        <ecNumber evidence="5">5.4.99.-</ecNumber>
    </recommendedName>
</protein>
<evidence type="ECO:0000256" key="4">
    <source>
        <dbReference type="PROSITE-ProRule" id="PRU00182"/>
    </source>
</evidence>
<feature type="domain" description="Pseudouridine synthase RsuA/RluA-like" evidence="6">
    <location>
        <begin position="85"/>
        <end position="252"/>
    </location>
</feature>
<organism evidence="7 8">
    <name type="scientific">Spirochaeta lutea</name>
    <dbReference type="NCBI Taxonomy" id="1480694"/>
    <lineage>
        <taxon>Bacteria</taxon>
        <taxon>Pseudomonadati</taxon>
        <taxon>Spirochaetota</taxon>
        <taxon>Spirochaetia</taxon>
        <taxon>Spirochaetales</taxon>
        <taxon>Spirochaetaceae</taxon>
        <taxon>Spirochaeta</taxon>
    </lineage>
</organism>
<dbReference type="GO" id="GO:0000455">
    <property type="term" value="P:enzyme-directed rRNA pseudouridine synthesis"/>
    <property type="evidence" value="ECO:0007669"/>
    <property type="project" value="TreeGrafter"/>
</dbReference>
<dbReference type="InterPro" id="IPR050188">
    <property type="entry name" value="RluA_PseudoU_synthase"/>
</dbReference>
<evidence type="ECO:0000256" key="5">
    <source>
        <dbReference type="RuleBase" id="RU362028"/>
    </source>
</evidence>
<dbReference type="GO" id="GO:0140098">
    <property type="term" value="F:catalytic activity, acting on RNA"/>
    <property type="evidence" value="ECO:0007669"/>
    <property type="project" value="UniProtKB-ARBA"/>
</dbReference>
<comment type="function">
    <text evidence="5">Responsible for synthesis of pseudouridine from uracil.</text>
</comment>
<dbReference type="GO" id="GO:0009982">
    <property type="term" value="F:pseudouridine synthase activity"/>
    <property type="evidence" value="ECO:0007669"/>
    <property type="project" value="InterPro"/>
</dbReference>
<evidence type="ECO:0000256" key="3">
    <source>
        <dbReference type="PIRSR" id="PIRSR606225-1"/>
    </source>
</evidence>
<dbReference type="Pfam" id="PF00849">
    <property type="entry name" value="PseudoU_synth_2"/>
    <property type="match status" value="1"/>
</dbReference>
<sequence>MTFIVENPLHEGLRVDAVLSMVEQGLTRSQIKQRCKAVRVNKKSVKLSHQLRLGDLIEAELVELNPPNLEPQDIDIQVLYEDDKVIVLNKPQGLVVHPGAGHHPHTLVQGLLYHHKVSQESDPLRPGIVHRLDKDTSGVIIVAKDSYTHAMLSDQFKNRRVEKLYLAILHKPRDPKSPLLTMPETEWYSVRNRIGRDPLNRKRFAVVESDSEASTGRLAVTHFRIRGGSPTSLLAQIKIETGRTHQIRVHSAFLGASVVGDTLYGAKNRDDTLMLHAYRLRITLPNETIPREFEAPIPDRFIRYMEGW</sequence>
<dbReference type="InterPro" id="IPR006145">
    <property type="entry name" value="PsdUridine_synth_RsuA/RluA"/>
</dbReference>
<evidence type="ECO:0000256" key="1">
    <source>
        <dbReference type="ARBA" id="ARBA00010876"/>
    </source>
</evidence>
<dbReference type="SUPFAM" id="SSF55174">
    <property type="entry name" value="Alpha-L RNA-binding motif"/>
    <property type="match status" value="1"/>
</dbReference>